<accession>A0A816A4I8</accession>
<dbReference type="GO" id="GO:0005525">
    <property type="term" value="F:GTP binding"/>
    <property type="evidence" value="ECO:0007669"/>
    <property type="project" value="InterPro"/>
</dbReference>
<evidence type="ECO:0000313" key="2">
    <source>
        <dbReference type="EMBL" id="CAF1590359.1"/>
    </source>
</evidence>
<dbReference type="GO" id="GO:0003924">
    <property type="term" value="F:GTPase activity"/>
    <property type="evidence" value="ECO:0007669"/>
    <property type="project" value="InterPro"/>
</dbReference>
<evidence type="ECO:0000313" key="3">
    <source>
        <dbReference type="Proteomes" id="UP000663855"/>
    </source>
</evidence>
<gene>
    <name evidence="2" type="ORF">CJN711_LOCUS33963</name>
</gene>
<feature type="domain" description="GED" evidence="1">
    <location>
        <begin position="39"/>
        <end position="129"/>
    </location>
</feature>
<dbReference type="PROSITE" id="PS51388">
    <property type="entry name" value="GED"/>
    <property type="match status" value="1"/>
</dbReference>
<name>A0A816A4I8_9BILA</name>
<reference evidence="2" key="1">
    <citation type="submission" date="2021-02" db="EMBL/GenBank/DDBJ databases">
        <authorList>
            <person name="Nowell W R."/>
        </authorList>
    </citation>
    <scope>NUCLEOTIDE SEQUENCE</scope>
</reference>
<dbReference type="EMBL" id="CAJNOV010016425">
    <property type="protein sequence ID" value="CAF1590359.1"/>
    <property type="molecule type" value="Genomic_DNA"/>
</dbReference>
<comment type="caution">
    <text evidence="2">The sequence shown here is derived from an EMBL/GenBank/DDBJ whole genome shotgun (WGS) entry which is preliminary data.</text>
</comment>
<dbReference type="InterPro" id="IPR020850">
    <property type="entry name" value="GED_dom"/>
</dbReference>
<dbReference type="AlphaFoldDB" id="A0A816A4I8"/>
<sequence length="198" mass="22361">MNGQKGSSSAKSSAATATVVKNSTETVAYAPMSNEAQAARGIQIALHAYSKVVQKRIIDNIAQTCYYHFITQCALKIDQFLSASIPSSQLLQYMCEPRRQTNLRNKLICSIQAYEQALQLGLAHINSNTIMSNIFLCLMLLVTWHFQIECIQPYFPPQIAFTTEDAVGRYLFAVDEINQRAYQWHLIDSDDQLYSYAM</sequence>
<dbReference type="Pfam" id="PF02212">
    <property type="entry name" value="GED"/>
    <property type="match status" value="1"/>
</dbReference>
<proteinExistence type="predicted"/>
<evidence type="ECO:0000259" key="1">
    <source>
        <dbReference type="PROSITE" id="PS51388"/>
    </source>
</evidence>
<dbReference type="Proteomes" id="UP000663855">
    <property type="component" value="Unassembled WGS sequence"/>
</dbReference>
<organism evidence="2 3">
    <name type="scientific">Rotaria magnacalcarata</name>
    <dbReference type="NCBI Taxonomy" id="392030"/>
    <lineage>
        <taxon>Eukaryota</taxon>
        <taxon>Metazoa</taxon>
        <taxon>Spiralia</taxon>
        <taxon>Gnathifera</taxon>
        <taxon>Rotifera</taxon>
        <taxon>Eurotatoria</taxon>
        <taxon>Bdelloidea</taxon>
        <taxon>Philodinida</taxon>
        <taxon>Philodinidae</taxon>
        <taxon>Rotaria</taxon>
    </lineage>
</organism>
<dbReference type="InterPro" id="IPR003130">
    <property type="entry name" value="GED"/>
</dbReference>
<protein>
    <recommendedName>
        <fullName evidence="1">GED domain-containing protein</fullName>
    </recommendedName>
</protein>